<feature type="compositionally biased region" description="Polar residues" evidence="1">
    <location>
        <begin position="52"/>
        <end position="69"/>
    </location>
</feature>
<evidence type="ECO:0000313" key="2">
    <source>
        <dbReference type="EMBL" id="GJS88334.1"/>
    </source>
</evidence>
<dbReference type="EMBL" id="BQNB010011265">
    <property type="protein sequence ID" value="GJS88334.1"/>
    <property type="molecule type" value="Genomic_DNA"/>
</dbReference>
<protein>
    <submittedName>
        <fullName evidence="2">Uncharacterized protein</fullName>
    </submittedName>
</protein>
<reference evidence="2" key="1">
    <citation type="journal article" date="2022" name="Int. J. Mol. Sci.">
        <title>Draft Genome of Tanacetum Coccineum: Genomic Comparison of Closely Related Tanacetum-Family Plants.</title>
        <authorList>
            <person name="Yamashiro T."/>
            <person name="Shiraishi A."/>
            <person name="Nakayama K."/>
            <person name="Satake H."/>
        </authorList>
    </citation>
    <scope>NUCLEOTIDE SEQUENCE</scope>
</reference>
<organism evidence="2 3">
    <name type="scientific">Tanacetum coccineum</name>
    <dbReference type="NCBI Taxonomy" id="301880"/>
    <lineage>
        <taxon>Eukaryota</taxon>
        <taxon>Viridiplantae</taxon>
        <taxon>Streptophyta</taxon>
        <taxon>Embryophyta</taxon>
        <taxon>Tracheophyta</taxon>
        <taxon>Spermatophyta</taxon>
        <taxon>Magnoliopsida</taxon>
        <taxon>eudicotyledons</taxon>
        <taxon>Gunneridae</taxon>
        <taxon>Pentapetalae</taxon>
        <taxon>asterids</taxon>
        <taxon>campanulids</taxon>
        <taxon>Asterales</taxon>
        <taxon>Asteraceae</taxon>
        <taxon>Asteroideae</taxon>
        <taxon>Anthemideae</taxon>
        <taxon>Anthemidinae</taxon>
        <taxon>Tanacetum</taxon>
    </lineage>
</organism>
<comment type="caution">
    <text evidence="2">The sequence shown here is derived from an EMBL/GenBank/DDBJ whole genome shotgun (WGS) entry which is preliminary data.</text>
</comment>
<dbReference type="Proteomes" id="UP001151760">
    <property type="component" value="Unassembled WGS sequence"/>
</dbReference>
<evidence type="ECO:0000313" key="3">
    <source>
        <dbReference type="Proteomes" id="UP001151760"/>
    </source>
</evidence>
<name>A0ABQ4ZDQ6_9ASTR</name>
<keyword evidence="3" id="KW-1185">Reference proteome</keyword>
<accession>A0ABQ4ZDQ6</accession>
<evidence type="ECO:0000256" key="1">
    <source>
        <dbReference type="SAM" id="MobiDB-lite"/>
    </source>
</evidence>
<reference evidence="2" key="2">
    <citation type="submission" date="2022-01" db="EMBL/GenBank/DDBJ databases">
        <authorList>
            <person name="Yamashiro T."/>
            <person name="Shiraishi A."/>
            <person name="Satake H."/>
            <person name="Nakayama K."/>
        </authorList>
    </citation>
    <scope>NUCLEOTIDE SEQUENCE</scope>
</reference>
<gene>
    <name evidence="2" type="ORF">Tco_0770970</name>
</gene>
<proteinExistence type="predicted"/>
<feature type="region of interest" description="Disordered" evidence="1">
    <location>
        <begin position="52"/>
        <end position="79"/>
    </location>
</feature>
<sequence length="142" mass="16060">MSTLVKELVSDDKLEKKTIFPTVSKIEFVRPKQQEKPVKKLVKYAEMYMSQSPRGNQRNWNNQKSQQLGSDFGHPQKDDQGIVVQGCSRHMIGNMSYLLDFKEFDGGYVTFGGGAKGGKITSKGTLKTGKLDFKDVYFVKEL</sequence>